<sequence length="150" mass="16525">MFRGINVDRLELEREEEEEKEEEEEEVGSDASYAEWKWVDSPWRPSGPAAAQHDPRAAFERASRGQTEPVNKKLHSLHQQRLVCLVFFERLDAVPSKAGGGCRLFCSPSGRRLVSWLSAPSSKQTEAGVGDPEGLTSDLQRDAGSTAAAA</sequence>
<evidence type="ECO:0000313" key="3">
    <source>
        <dbReference type="Proteomes" id="UP000019462"/>
    </source>
</evidence>
<comment type="caution">
    <text evidence="2">The sequence shown here is derived from an EMBL/GenBank/DDBJ whole genome shotgun (WGS) entry which is preliminary data.</text>
</comment>
<dbReference type="Proteomes" id="UP000019462">
    <property type="component" value="Unassembled WGS sequence"/>
</dbReference>
<feature type="region of interest" description="Disordered" evidence="1">
    <location>
        <begin position="118"/>
        <end position="150"/>
    </location>
</feature>
<feature type="compositionally biased region" description="Acidic residues" evidence="1">
    <location>
        <begin position="13"/>
        <end position="28"/>
    </location>
</feature>
<keyword evidence="3" id="KW-1185">Reference proteome</keyword>
<dbReference type="EMBL" id="AWNI01000022">
    <property type="protein sequence ID" value="ETS61004.1"/>
    <property type="molecule type" value="Genomic_DNA"/>
</dbReference>
<name>W3VHF8_MOEAP</name>
<organism evidence="2 3">
    <name type="scientific">Moesziomyces aphidis</name>
    <name type="common">Pseudozyma aphidis</name>
    <dbReference type="NCBI Taxonomy" id="84754"/>
    <lineage>
        <taxon>Eukaryota</taxon>
        <taxon>Fungi</taxon>
        <taxon>Dikarya</taxon>
        <taxon>Basidiomycota</taxon>
        <taxon>Ustilaginomycotina</taxon>
        <taxon>Ustilaginomycetes</taxon>
        <taxon>Ustilaginales</taxon>
        <taxon>Ustilaginaceae</taxon>
        <taxon>Moesziomyces</taxon>
    </lineage>
</organism>
<proteinExistence type="predicted"/>
<feature type="region of interest" description="Disordered" evidence="1">
    <location>
        <begin position="12"/>
        <end position="32"/>
    </location>
</feature>
<reference evidence="2 3" key="1">
    <citation type="journal article" date="2014" name="Genome Announc.">
        <title>Genome sequence of the basidiomycetous fungus Pseudozyma aphidis DSM70725, an efficient producer of biosurfactant mannosylerythritol lipids.</title>
        <authorList>
            <person name="Lorenz S."/>
            <person name="Guenther M."/>
            <person name="Grumaz C."/>
            <person name="Rupp S."/>
            <person name="Zibek S."/>
            <person name="Sohn K."/>
        </authorList>
    </citation>
    <scope>NUCLEOTIDE SEQUENCE [LARGE SCALE GENOMIC DNA]</scope>
    <source>
        <strain evidence="3">ATCC 32657 / CBS 517.83 / DSM 70725 / JCM 10318 / NBRC 10182 / NRRL Y-7954 / St-0401</strain>
    </source>
</reference>
<accession>W3VHF8</accession>
<evidence type="ECO:0000256" key="1">
    <source>
        <dbReference type="SAM" id="MobiDB-lite"/>
    </source>
</evidence>
<dbReference type="AlphaFoldDB" id="W3VHF8"/>
<dbReference type="HOGENOM" id="CLU_1741366_0_0_1"/>
<gene>
    <name evidence="2" type="ORF">PaG_04938</name>
</gene>
<feature type="region of interest" description="Disordered" evidence="1">
    <location>
        <begin position="44"/>
        <end position="73"/>
    </location>
</feature>
<evidence type="ECO:0000313" key="2">
    <source>
        <dbReference type="EMBL" id="ETS61004.1"/>
    </source>
</evidence>
<protein>
    <submittedName>
        <fullName evidence="2">Uncharacterized protein</fullName>
    </submittedName>
</protein>
<feature type="compositionally biased region" description="Basic and acidic residues" evidence="1">
    <location>
        <begin position="53"/>
        <end position="63"/>
    </location>
</feature>